<dbReference type="Pfam" id="PF20766">
    <property type="entry name" value="DUF447_C"/>
    <property type="match status" value="1"/>
</dbReference>
<dbReference type="Proteomes" id="UP000195137">
    <property type="component" value="Unassembled WGS sequence"/>
</dbReference>
<dbReference type="Gene3D" id="2.30.110.10">
    <property type="entry name" value="Electron Transport, Fmn-binding Protein, Chain A"/>
    <property type="match status" value="1"/>
</dbReference>
<gene>
    <name evidence="3" type="ORF">AMET1_1428</name>
</gene>
<evidence type="ECO:0000259" key="2">
    <source>
        <dbReference type="Pfam" id="PF20766"/>
    </source>
</evidence>
<dbReference type="InterPro" id="IPR016733">
    <property type="entry name" value="UCP018747"/>
</dbReference>
<evidence type="ECO:0000313" key="3">
    <source>
        <dbReference type="EMBL" id="OUJ18509.1"/>
    </source>
</evidence>
<comment type="caution">
    <text evidence="3">The sequence shown here is derived from an EMBL/GenBank/DDBJ whole genome shotgun (WGS) entry which is preliminary data.</text>
</comment>
<dbReference type="AlphaFoldDB" id="A0A1Y3GAS0"/>
<organism evidence="3 4">
    <name type="scientific">Methanonatronarchaeum thermophilum</name>
    <dbReference type="NCBI Taxonomy" id="1927129"/>
    <lineage>
        <taxon>Archaea</taxon>
        <taxon>Methanobacteriati</taxon>
        <taxon>Methanobacteriota</taxon>
        <taxon>Methanonatronarchaeia</taxon>
        <taxon>Methanonatronarchaeales</taxon>
        <taxon>Methanonatronarchaeaceae</taxon>
        <taxon>Methanonatronarchaeum</taxon>
    </lineage>
</organism>
<dbReference type="PIRSF" id="PIRSF018747">
    <property type="entry name" value="UCP018747"/>
    <property type="match status" value="1"/>
</dbReference>
<dbReference type="InterPro" id="IPR007386">
    <property type="entry name" value="DUF447_N"/>
</dbReference>
<name>A0A1Y3GAS0_9EURY</name>
<sequence length="186" mass="20066">MMNDVLKGLGFTEGRVIETLLVTESEEGFNCAPIGVWSEGGYLWSKVHEDSESYKNLSVESRCTANIVDVGMLVEGLFTDLDITGGVVDGAGAVLRLAVVGFSVDGEWGLVKYSVDGVEVFDSCARGLCRAELCLLESAVHASRVGLDNSHVGFIGHYREIIDKTGGRSEVELIDRLISNYGLDVE</sequence>
<accession>A0A1Y3GAS0</accession>
<feature type="domain" description="DUF447" evidence="1">
    <location>
        <begin position="18"/>
        <end position="84"/>
    </location>
</feature>
<dbReference type="InterPro" id="IPR012349">
    <property type="entry name" value="Split_barrel_FMN-bd"/>
</dbReference>
<evidence type="ECO:0008006" key="5">
    <source>
        <dbReference type="Google" id="ProtNLM"/>
    </source>
</evidence>
<dbReference type="Gene3D" id="1.20.58.290">
    <property type="entry name" value="Hypothetical membrane protein ta0354_69_121"/>
    <property type="match status" value="1"/>
</dbReference>
<keyword evidence="4" id="KW-1185">Reference proteome</keyword>
<evidence type="ECO:0000259" key="1">
    <source>
        <dbReference type="Pfam" id="PF04289"/>
    </source>
</evidence>
<dbReference type="SUPFAM" id="SSF50475">
    <property type="entry name" value="FMN-binding split barrel"/>
    <property type="match status" value="1"/>
</dbReference>
<dbReference type="Pfam" id="PF04289">
    <property type="entry name" value="DUF447_N"/>
    <property type="match status" value="1"/>
</dbReference>
<proteinExistence type="predicted"/>
<feature type="domain" description="DUF447" evidence="2">
    <location>
        <begin position="130"/>
        <end position="178"/>
    </location>
</feature>
<dbReference type="RefSeq" id="WP_086637777.1">
    <property type="nucleotide sequence ID" value="NZ_MRZU01000004.1"/>
</dbReference>
<dbReference type="EMBL" id="MRZU01000004">
    <property type="protein sequence ID" value="OUJ18509.1"/>
    <property type="molecule type" value="Genomic_DNA"/>
</dbReference>
<dbReference type="InterPro" id="IPR049288">
    <property type="entry name" value="DUF447_C"/>
</dbReference>
<reference evidence="3 4" key="1">
    <citation type="submission" date="2016-12" db="EMBL/GenBank/DDBJ databases">
        <title>Discovery of methanogenic haloarchaea.</title>
        <authorList>
            <person name="Sorokin D.Y."/>
            <person name="Makarova K.S."/>
            <person name="Abbas B."/>
            <person name="Ferrer M."/>
            <person name="Golyshin P.N."/>
        </authorList>
    </citation>
    <scope>NUCLEOTIDE SEQUENCE [LARGE SCALE GENOMIC DNA]</scope>
    <source>
        <strain evidence="3">AMET1</strain>
    </source>
</reference>
<evidence type="ECO:0000313" key="4">
    <source>
        <dbReference type="Proteomes" id="UP000195137"/>
    </source>
</evidence>
<protein>
    <recommendedName>
        <fullName evidence="5">DUF447 family protein</fullName>
    </recommendedName>
</protein>